<proteinExistence type="predicted"/>
<gene>
    <name evidence="2" type="primary">gb10981</name>
    <name evidence="2" type="ORF">PR202_gb10981</name>
</gene>
<dbReference type="InterPro" id="IPR044593">
    <property type="entry name" value="FLZ8/MARD1"/>
</dbReference>
<evidence type="ECO:0000313" key="2">
    <source>
        <dbReference type="EMBL" id="GJN23340.1"/>
    </source>
</evidence>
<feature type="region of interest" description="Disordered" evidence="1">
    <location>
        <begin position="248"/>
        <end position="268"/>
    </location>
</feature>
<protein>
    <submittedName>
        <fullName evidence="2">Uncharacterized protein</fullName>
    </submittedName>
</protein>
<dbReference type="Proteomes" id="UP001054889">
    <property type="component" value="Unassembled WGS sequence"/>
</dbReference>
<reference evidence="2" key="1">
    <citation type="journal article" date="2018" name="DNA Res.">
        <title>Multiple hybrid de novo genome assembly of finger millet, an orphan allotetraploid crop.</title>
        <authorList>
            <person name="Hatakeyama M."/>
            <person name="Aluri S."/>
            <person name="Balachadran M.T."/>
            <person name="Sivarajan S.R."/>
            <person name="Patrignani A."/>
            <person name="Gruter S."/>
            <person name="Poveda L."/>
            <person name="Shimizu-Inatsugi R."/>
            <person name="Baeten J."/>
            <person name="Francoijs K.J."/>
            <person name="Nataraja K.N."/>
            <person name="Reddy Y.A.N."/>
            <person name="Phadnis S."/>
            <person name="Ravikumar R.L."/>
            <person name="Schlapbach R."/>
            <person name="Sreeman S.M."/>
            <person name="Shimizu K.K."/>
        </authorList>
    </citation>
    <scope>NUCLEOTIDE SEQUENCE</scope>
</reference>
<evidence type="ECO:0000313" key="3">
    <source>
        <dbReference type="Proteomes" id="UP001054889"/>
    </source>
</evidence>
<comment type="caution">
    <text evidence="2">The sequence shown here is derived from an EMBL/GenBank/DDBJ whole genome shotgun (WGS) entry which is preliminary data.</text>
</comment>
<organism evidence="2 3">
    <name type="scientific">Eleusine coracana subsp. coracana</name>
    <dbReference type="NCBI Taxonomy" id="191504"/>
    <lineage>
        <taxon>Eukaryota</taxon>
        <taxon>Viridiplantae</taxon>
        <taxon>Streptophyta</taxon>
        <taxon>Embryophyta</taxon>
        <taxon>Tracheophyta</taxon>
        <taxon>Spermatophyta</taxon>
        <taxon>Magnoliopsida</taxon>
        <taxon>Liliopsida</taxon>
        <taxon>Poales</taxon>
        <taxon>Poaceae</taxon>
        <taxon>PACMAD clade</taxon>
        <taxon>Chloridoideae</taxon>
        <taxon>Cynodonteae</taxon>
        <taxon>Eleusininae</taxon>
        <taxon>Eleusine</taxon>
    </lineage>
</organism>
<dbReference type="PANTHER" id="PTHR46443">
    <property type="entry name" value="FCS-LIKE ZINC FINGER 8"/>
    <property type="match status" value="1"/>
</dbReference>
<accession>A0AAV5ELP5</accession>
<feature type="compositionally biased region" description="Low complexity" evidence="1">
    <location>
        <begin position="254"/>
        <end position="267"/>
    </location>
</feature>
<keyword evidence="3" id="KW-1185">Reference proteome</keyword>
<name>A0AAV5ELP5_ELECO</name>
<evidence type="ECO:0000256" key="1">
    <source>
        <dbReference type="SAM" id="MobiDB-lite"/>
    </source>
</evidence>
<dbReference type="EMBL" id="BQKI01000076">
    <property type="protein sequence ID" value="GJN23340.1"/>
    <property type="molecule type" value="Genomic_DNA"/>
</dbReference>
<dbReference type="AlphaFoldDB" id="A0AAV5ELP5"/>
<sequence length="484" mass="51947">MVEKDHIGPEESSKRGLALGIQNISECQSFLISGGGDLTVHLWDYINGCLLHTFQIRDKVAARSEVPHGEKPLFALQGSLGIAKQEEVLASVLAALEVSMHKMLVKKHYSEERREQRERGRNDMKIKSTDAKANTVDKNTNEEVIQSLYHLISRKTRNLLPPSTHWSTANLPSVVVLRTNGSWNLTIECMGSNGNERPDTLIGLTQSRSLLYLSSPRLVSMEQEPASLAVLGMFLRSKVQEMILKRRSKSMNGASAQQRSQASDQHQLACPSTIPCDNAGCKSAAAARALFASPPRLSHSSSLPTGTISGETPETTAAAFSMSPTSVLDAASSFASGSSDVVAGGGNKRRPWREGLHGLADALDCNDQRQEASPSLVRSCSLDRRVEFGVKNKSSWLPLCGGSGRESVAAATTTAAAAAEPGETADVVMEPSSEDYTCVICRGPNPRTVHIYGDRVVEGAAAETSPRPINLPAATRGEGAFLSL</sequence>
<reference evidence="2" key="2">
    <citation type="submission" date="2021-12" db="EMBL/GenBank/DDBJ databases">
        <title>Resequencing data analysis of finger millet.</title>
        <authorList>
            <person name="Hatakeyama M."/>
            <person name="Aluri S."/>
            <person name="Balachadran M.T."/>
            <person name="Sivarajan S.R."/>
            <person name="Poveda L."/>
            <person name="Shimizu-Inatsugi R."/>
            <person name="Schlapbach R."/>
            <person name="Sreeman S.M."/>
            <person name="Shimizu K.K."/>
        </authorList>
    </citation>
    <scope>NUCLEOTIDE SEQUENCE</scope>
</reference>
<dbReference type="PANTHER" id="PTHR46443:SF7">
    <property type="entry name" value="EXPRESSED PROTEIN"/>
    <property type="match status" value="1"/>
</dbReference>